<protein>
    <submittedName>
        <fullName evidence="1">Uncharacterized protein</fullName>
    </submittedName>
</protein>
<dbReference type="EMBL" id="BMAV01002496">
    <property type="protein sequence ID" value="GFY41434.1"/>
    <property type="molecule type" value="Genomic_DNA"/>
</dbReference>
<dbReference type="Proteomes" id="UP000886998">
    <property type="component" value="Unassembled WGS sequence"/>
</dbReference>
<keyword evidence="2" id="KW-1185">Reference proteome</keyword>
<accession>A0A8X7BTG4</accession>
<sequence length="158" mass="18527">MKMGIFAHGWRNRSPDLSPIELVRNVLCRVTASHYFSLRAIPELKATLLQEYPQWRLGDLNSERSIKTLPILQSLERADEKINRKQKDSSTEIPIRRCAELGDEESLKQKRSLNFDSLCLGNQRAIKYLRLPVEKIKQVRFQLGSYRDRLVFVMKRVK</sequence>
<proteinExistence type="predicted"/>
<comment type="caution">
    <text evidence="1">The sequence shown here is derived from an EMBL/GenBank/DDBJ whole genome shotgun (WGS) entry which is preliminary data.</text>
</comment>
<gene>
    <name evidence="1" type="ORF">TNIN_306241</name>
</gene>
<organism evidence="1 2">
    <name type="scientific">Trichonephila inaurata madagascariensis</name>
    <dbReference type="NCBI Taxonomy" id="2747483"/>
    <lineage>
        <taxon>Eukaryota</taxon>
        <taxon>Metazoa</taxon>
        <taxon>Ecdysozoa</taxon>
        <taxon>Arthropoda</taxon>
        <taxon>Chelicerata</taxon>
        <taxon>Arachnida</taxon>
        <taxon>Araneae</taxon>
        <taxon>Araneomorphae</taxon>
        <taxon>Entelegynae</taxon>
        <taxon>Araneoidea</taxon>
        <taxon>Nephilidae</taxon>
        <taxon>Trichonephila</taxon>
        <taxon>Trichonephila inaurata</taxon>
    </lineage>
</organism>
<name>A0A8X7BTG4_9ARAC</name>
<dbReference type="AlphaFoldDB" id="A0A8X7BTG4"/>
<reference evidence="1" key="1">
    <citation type="submission" date="2020-08" db="EMBL/GenBank/DDBJ databases">
        <title>Multicomponent nature underlies the extraordinary mechanical properties of spider dragline silk.</title>
        <authorList>
            <person name="Kono N."/>
            <person name="Nakamura H."/>
            <person name="Mori M."/>
            <person name="Yoshida Y."/>
            <person name="Ohtoshi R."/>
            <person name="Malay A.D."/>
            <person name="Moran D.A.P."/>
            <person name="Tomita M."/>
            <person name="Numata K."/>
            <person name="Arakawa K."/>
        </authorList>
    </citation>
    <scope>NUCLEOTIDE SEQUENCE</scope>
</reference>
<evidence type="ECO:0000313" key="2">
    <source>
        <dbReference type="Proteomes" id="UP000886998"/>
    </source>
</evidence>
<evidence type="ECO:0000313" key="1">
    <source>
        <dbReference type="EMBL" id="GFY41434.1"/>
    </source>
</evidence>